<evidence type="ECO:0000256" key="4">
    <source>
        <dbReference type="PROSITE-ProRule" id="PRU01331"/>
    </source>
</evidence>
<dbReference type="PANTHER" id="PTHR43785:SF14">
    <property type="entry name" value="GLUTAMINE SYNTHETASE"/>
    <property type="match status" value="1"/>
</dbReference>
<dbReference type="OrthoDB" id="9807095at2"/>
<evidence type="ECO:0000313" key="7">
    <source>
        <dbReference type="EMBL" id="SFV38742.1"/>
    </source>
</evidence>
<dbReference type="SUPFAM" id="SSF54368">
    <property type="entry name" value="Glutamine synthetase, N-terminal domain"/>
    <property type="match status" value="1"/>
</dbReference>
<sequence>MDAVVNKPRSELEDQLVSKGVKYLLASYVDMHGVSKGKAVPVSHLDRMLGGSELCTGAALDGVPQDVSEEEVAAHPDAASCTVLPWKDDIAWFASDLWCRGKPFEACSRNILKRTLAKADAMGYGLNLGMEAEFFVLKDDPALGFKPLSDRKHLEKPAYDVTRTLDNMGWIGELVDAMNGLGWDVYSFDHEDGIGQFEIDFRYFDALSMADKFVFFRLMAHEIARKHGGFATFMPKPYADRAGSGAHFNMSLSDKKTGKNLFADPADPRGCGLSKLGYQFLAGVMKHLPAICAVVAPTVNSYKRLVLKGSMSGFTWAPVWACYGNNNRTNTLRIPQGGGRIELRAADSACNPYLGAALVLAAGLEGITNELDPGDPHTENMYLKSEAELKAMGVYHLPRTLDEAVSAFDADPLSEETFGQAMKKTWVDYKRDEWLSYLNHVSDWERARYLKFY</sequence>
<dbReference type="EMBL" id="FPCH01000004">
    <property type="protein sequence ID" value="SFV38742.1"/>
    <property type="molecule type" value="Genomic_DNA"/>
</dbReference>
<dbReference type="InterPro" id="IPR027303">
    <property type="entry name" value="Gln_synth_gly_rich_site"/>
</dbReference>
<dbReference type="SUPFAM" id="SSF55931">
    <property type="entry name" value="Glutamine synthetase/guanido kinase"/>
    <property type="match status" value="1"/>
</dbReference>
<dbReference type="RefSeq" id="WP_092869335.1">
    <property type="nucleotide sequence ID" value="NZ_FPCH01000004.1"/>
</dbReference>
<organism evidence="7 8">
    <name type="scientific">Hyphomicrobium facile</name>
    <dbReference type="NCBI Taxonomy" id="51670"/>
    <lineage>
        <taxon>Bacteria</taxon>
        <taxon>Pseudomonadati</taxon>
        <taxon>Pseudomonadota</taxon>
        <taxon>Alphaproteobacteria</taxon>
        <taxon>Hyphomicrobiales</taxon>
        <taxon>Hyphomicrobiaceae</taxon>
        <taxon>Hyphomicrobium</taxon>
    </lineage>
</organism>
<dbReference type="GO" id="GO:0004356">
    <property type="term" value="F:glutamine synthetase activity"/>
    <property type="evidence" value="ECO:0007669"/>
    <property type="project" value="InterPro"/>
</dbReference>
<keyword evidence="8" id="KW-1185">Reference proteome</keyword>
<dbReference type="InterPro" id="IPR014746">
    <property type="entry name" value="Gln_synth/guanido_kin_cat_dom"/>
</dbReference>
<evidence type="ECO:0000256" key="3">
    <source>
        <dbReference type="ARBA" id="ARBA00022842"/>
    </source>
</evidence>
<dbReference type="NCBIfam" id="TIGR03105">
    <property type="entry name" value="gln_synth_III"/>
    <property type="match status" value="1"/>
</dbReference>
<dbReference type="GO" id="GO:0006542">
    <property type="term" value="P:glutamine biosynthetic process"/>
    <property type="evidence" value="ECO:0007669"/>
    <property type="project" value="InterPro"/>
</dbReference>
<feature type="domain" description="GS catalytic" evidence="6">
    <location>
        <begin position="108"/>
        <end position="453"/>
    </location>
</feature>
<dbReference type="Gene3D" id="3.30.590.10">
    <property type="entry name" value="Glutamine synthetase/guanido kinase, catalytic domain"/>
    <property type="match status" value="1"/>
</dbReference>
<dbReference type="Proteomes" id="UP000199423">
    <property type="component" value="Unassembled WGS sequence"/>
</dbReference>
<evidence type="ECO:0000256" key="5">
    <source>
        <dbReference type="RuleBase" id="RU000384"/>
    </source>
</evidence>
<gene>
    <name evidence="7" type="ORF">SAMN04488557_3826</name>
</gene>
<dbReference type="PROSITE" id="PS51987">
    <property type="entry name" value="GS_CATALYTIC"/>
    <property type="match status" value="1"/>
</dbReference>
<dbReference type="Gene3D" id="3.10.20.70">
    <property type="entry name" value="Glutamine synthetase, N-terminal domain"/>
    <property type="match status" value="1"/>
</dbReference>
<evidence type="ECO:0000313" key="8">
    <source>
        <dbReference type="Proteomes" id="UP000199423"/>
    </source>
</evidence>
<keyword evidence="2" id="KW-0436">Ligase</keyword>
<accession>A0A1I7NVS1</accession>
<comment type="cofactor">
    <cofactor evidence="1">
        <name>Mg(2+)</name>
        <dbReference type="ChEBI" id="CHEBI:18420"/>
    </cofactor>
</comment>
<dbReference type="PROSITE" id="PS00181">
    <property type="entry name" value="GLNA_ATP"/>
    <property type="match status" value="1"/>
</dbReference>
<protein>
    <submittedName>
        <fullName evidence="7">Glutamine synthetase</fullName>
    </submittedName>
</protein>
<dbReference type="Pfam" id="PF00120">
    <property type="entry name" value="Gln-synt_C"/>
    <property type="match status" value="1"/>
</dbReference>
<dbReference type="SMART" id="SM01230">
    <property type="entry name" value="Gln-synt_C"/>
    <property type="match status" value="1"/>
</dbReference>
<reference evidence="8" key="1">
    <citation type="submission" date="2016-10" db="EMBL/GenBank/DDBJ databases">
        <authorList>
            <person name="Varghese N."/>
            <person name="Submissions S."/>
        </authorList>
    </citation>
    <scope>NUCLEOTIDE SEQUENCE [LARGE SCALE GENOMIC DNA]</scope>
    <source>
        <strain evidence="8">DSM 1565</strain>
    </source>
</reference>
<evidence type="ECO:0000256" key="2">
    <source>
        <dbReference type="ARBA" id="ARBA00022598"/>
    </source>
</evidence>
<dbReference type="STRING" id="51670.SAMN04488557_3826"/>
<comment type="similarity">
    <text evidence="4 5">Belongs to the glutamine synthetase family.</text>
</comment>
<dbReference type="InterPro" id="IPR036651">
    <property type="entry name" value="Gln_synt_N_sf"/>
</dbReference>
<evidence type="ECO:0000256" key="1">
    <source>
        <dbReference type="ARBA" id="ARBA00001946"/>
    </source>
</evidence>
<dbReference type="AlphaFoldDB" id="A0A1I7NVS1"/>
<name>A0A1I7NVS1_9HYPH</name>
<dbReference type="PANTHER" id="PTHR43785">
    <property type="entry name" value="GAMMA-GLUTAMYLPUTRESCINE SYNTHETASE"/>
    <property type="match status" value="1"/>
</dbReference>
<keyword evidence="3" id="KW-0460">Magnesium</keyword>
<evidence type="ECO:0000259" key="6">
    <source>
        <dbReference type="PROSITE" id="PS51987"/>
    </source>
</evidence>
<proteinExistence type="inferred from homology"/>
<dbReference type="InterPro" id="IPR008146">
    <property type="entry name" value="Gln_synth_cat_dom"/>
</dbReference>
<dbReference type="InterPro" id="IPR017536">
    <property type="entry name" value="Glutamine_synthetase_typeIII"/>
</dbReference>